<evidence type="ECO:0000256" key="2">
    <source>
        <dbReference type="ARBA" id="ARBA00023125"/>
    </source>
</evidence>
<dbReference type="Pfam" id="PF13545">
    <property type="entry name" value="HTH_Crp_2"/>
    <property type="match status" value="1"/>
</dbReference>
<keyword evidence="3" id="KW-0804">Transcription</keyword>
<organism evidence="5 6">
    <name type="scientific">Rhodopseudomonas pseudopalustris</name>
    <dbReference type="NCBI Taxonomy" id="1513892"/>
    <lineage>
        <taxon>Bacteria</taxon>
        <taxon>Pseudomonadati</taxon>
        <taxon>Pseudomonadota</taxon>
        <taxon>Alphaproteobacteria</taxon>
        <taxon>Hyphomicrobiales</taxon>
        <taxon>Nitrobacteraceae</taxon>
        <taxon>Rhodopseudomonas</taxon>
    </lineage>
</organism>
<dbReference type="InterPro" id="IPR036390">
    <property type="entry name" value="WH_DNA-bd_sf"/>
</dbReference>
<sequence length="231" mass="25163">MLARDAAYEVVSTRGWLSLTPAAFRGAVLERCQLQEFGAGVPVYVIGDEAGGLYGLVKGALGIAIAPRENGPYTGHLAMPGSWFGQISAFTRQPRRVGLTTTRPTVLLHLPLHGLDEIVRCDPAAWRLFGLITIEHLDLSMGSSNDLMIRDHFKRFVAVLLRLGDCRVADPPSGQAIEIDIVHEEIAYMANVARTTAGAILRKLEAEGHLALSYRRVSILAPAALRKMLQN</sequence>
<dbReference type="InterPro" id="IPR014710">
    <property type="entry name" value="RmlC-like_jellyroll"/>
</dbReference>
<dbReference type="SUPFAM" id="SSF51206">
    <property type="entry name" value="cAMP-binding domain-like"/>
    <property type="match status" value="1"/>
</dbReference>
<dbReference type="EMBL" id="FODT01000010">
    <property type="protein sequence ID" value="SEP21807.1"/>
    <property type="molecule type" value="Genomic_DNA"/>
</dbReference>
<dbReference type="Gene3D" id="1.10.10.10">
    <property type="entry name" value="Winged helix-like DNA-binding domain superfamily/Winged helix DNA-binding domain"/>
    <property type="match status" value="1"/>
</dbReference>
<gene>
    <name evidence="5" type="ORF">SAMN05444123_110147</name>
</gene>
<dbReference type="Gene3D" id="2.60.120.10">
    <property type="entry name" value="Jelly Rolls"/>
    <property type="match status" value="1"/>
</dbReference>
<dbReference type="RefSeq" id="WP_011502925.1">
    <property type="nucleotide sequence ID" value="NZ_FODT01000010.1"/>
</dbReference>
<dbReference type="SUPFAM" id="SSF46785">
    <property type="entry name" value="Winged helix' DNA-binding domain"/>
    <property type="match status" value="1"/>
</dbReference>
<protein>
    <submittedName>
        <fullName evidence="5">cAMP-binding domain of CRP or a regulatory subunit of cAMP-dependent protein kinases</fullName>
    </submittedName>
</protein>
<dbReference type="GO" id="GO:0016301">
    <property type="term" value="F:kinase activity"/>
    <property type="evidence" value="ECO:0007669"/>
    <property type="project" value="UniProtKB-KW"/>
</dbReference>
<evidence type="ECO:0000313" key="5">
    <source>
        <dbReference type="EMBL" id="SEP21807.1"/>
    </source>
</evidence>
<dbReference type="InterPro" id="IPR012318">
    <property type="entry name" value="HTH_CRP"/>
</dbReference>
<dbReference type="InterPro" id="IPR036388">
    <property type="entry name" value="WH-like_DNA-bd_sf"/>
</dbReference>
<dbReference type="OrthoDB" id="7772718at2"/>
<dbReference type="PROSITE" id="PS50042">
    <property type="entry name" value="CNMP_BINDING_3"/>
    <property type="match status" value="1"/>
</dbReference>
<dbReference type="InterPro" id="IPR000595">
    <property type="entry name" value="cNMP-bd_dom"/>
</dbReference>
<keyword evidence="1" id="KW-0805">Transcription regulation</keyword>
<name>A0A1H8W2V9_9BRAD</name>
<evidence type="ECO:0000259" key="4">
    <source>
        <dbReference type="PROSITE" id="PS50042"/>
    </source>
</evidence>
<reference evidence="6" key="1">
    <citation type="submission" date="2016-10" db="EMBL/GenBank/DDBJ databases">
        <authorList>
            <person name="Varghese N."/>
            <person name="Submissions S."/>
        </authorList>
    </citation>
    <scope>NUCLEOTIDE SEQUENCE [LARGE SCALE GENOMIC DNA]</scope>
    <source>
        <strain evidence="6">DSM 123</strain>
    </source>
</reference>
<feature type="domain" description="Cyclic nucleotide-binding" evidence="4">
    <location>
        <begin position="28"/>
        <end position="119"/>
    </location>
</feature>
<proteinExistence type="predicted"/>
<evidence type="ECO:0000256" key="3">
    <source>
        <dbReference type="ARBA" id="ARBA00023163"/>
    </source>
</evidence>
<accession>A0A1H8W2V9</accession>
<evidence type="ECO:0000256" key="1">
    <source>
        <dbReference type="ARBA" id="ARBA00023015"/>
    </source>
</evidence>
<keyword evidence="5" id="KW-0808">Transferase</keyword>
<dbReference type="GO" id="GO:0003677">
    <property type="term" value="F:DNA binding"/>
    <property type="evidence" value="ECO:0007669"/>
    <property type="project" value="UniProtKB-KW"/>
</dbReference>
<evidence type="ECO:0000313" key="6">
    <source>
        <dbReference type="Proteomes" id="UP000199615"/>
    </source>
</evidence>
<keyword evidence="6" id="KW-1185">Reference proteome</keyword>
<keyword evidence="2" id="KW-0238">DNA-binding</keyword>
<dbReference type="InterPro" id="IPR018490">
    <property type="entry name" value="cNMP-bd_dom_sf"/>
</dbReference>
<dbReference type="Proteomes" id="UP000199615">
    <property type="component" value="Unassembled WGS sequence"/>
</dbReference>
<dbReference type="Pfam" id="PF00027">
    <property type="entry name" value="cNMP_binding"/>
    <property type="match status" value="1"/>
</dbReference>
<keyword evidence="5" id="KW-0418">Kinase</keyword>
<dbReference type="GO" id="GO:0006355">
    <property type="term" value="P:regulation of DNA-templated transcription"/>
    <property type="evidence" value="ECO:0007669"/>
    <property type="project" value="InterPro"/>
</dbReference>
<dbReference type="CDD" id="cd00038">
    <property type="entry name" value="CAP_ED"/>
    <property type="match status" value="1"/>
</dbReference>
<dbReference type="AlphaFoldDB" id="A0A1H8W2V9"/>